<dbReference type="SUPFAM" id="SSF51735">
    <property type="entry name" value="NAD(P)-binding Rossmann-fold domains"/>
    <property type="match status" value="1"/>
</dbReference>
<dbReference type="VEuPathDB" id="AmoebaDB:NF0065030"/>
<dbReference type="VEuPathDB" id="AmoebaDB:FDP41_006755"/>
<comment type="caution">
    <text evidence="2">The sequence shown here is derived from an EMBL/GenBank/DDBJ whole genome shotgun (WGS) entry which is preliminary data.</text>
</comment>
<evidence type="ECO:0000313" key="2">
    <source>
        <dbReference type="EMBL" id="KAF0974145.1"/>
    </source>
</evidence>
<evidence type="ECO:0000313" key="3">
    <source>
        <dbReference type="Proteomes" id="UP000444721"/>
    </source>
</evidence>
<accession>A0A6A5BKI8</accession>
<dbReference type="VEuPathDB" id="AmoebaDB:NfTy_075040"/>
<sequence length="330" mass="35951">MRAGVLHQLGASPVYTEDWPEPSSSSSSSNDQEVLVHMKACAIKNLDKARASGKHYSSHSELPVVVGMDGVGKLQDGTRVYGMGTTGMLAEYALVDRNKLIALPDQVDDWTAAALPNAVLGSYLALFDRGLMKKGDVVLINGATGVTGRLCAQLAKYYGASKVIATGRNQHSLNKLQNEYGVDQTISLLEKDEHVLIETVRAIHELTPIDVVIDYLWGHPMELLLRALKGSGLHSFSHKVRVVTVGSMAGEHIHLSSSILRSSAIEICGSGFGSFSVESMREFYEKVLPEMFKLAGQGIIKVETEVADLKDVESVWNKEFDSGKRLVIRI</sequence>
<dbReference type="InterPro" id="IPR036291">
    <property type="entry name" value="NAD(P)-bd_dom_sf"/>
</dbReference>
<dbReference type="Pfam" id="PF00107">
    <property type="entry name" value="ADH_zinc_N"/>
    <property type="match status" value="1"/>
</dbReference>
<dbReference type="PANTHER" id="PTHR43677">
    <property type="entry name" value="SHORT-CHAIN DEHYDROGENASE/REDUCTASE"/>
    <property type="match status" value="1"/>
</dbReference>
<reference evidence="2 3" key="1">
    <citation type="journal article" date="2019" name="Sci. Rep.">
        <title>Nanopore sequencing improves the draft genome of the human pathogenic amoeba Naegleria fowleri.</title>
        <authorList>
            <person name="Liechti N."/>
            <person name="Schurch N."/>
            <person name="Bruggmann R."/>
            <person name="Wittwer M."/>
        </authorList>
    </citation>
    <scope>NUCLEOTIDE SEQUENCE [LARGE SCALE GENOMIC DNA]</scope>
    <source>
        <strain evidence="2 3">ATCC 30894</strain>
    </source>
</reference>
<dbReference type="InterPro" id="IPR013154">
    <property type="entry name" value="ADH-like_N"/>
</dbReference>
<dbReference type="Proteomes" id="UP000444721">
    <property type="component" value="Unassembled WGS sequence"/>
</dbReference>
<dbReference type="EMBL" id="VFQX01000053">
    <property type="protein sequence ID" value="KAF0974145.1"/>
    <property type="molecule type" value="Genomic_DNA"/>
</dbReference>
<dbReference type="InterPro" id="IPR020843">
    <property type="entry name" value="ER"/>
</dbReference>
<dbReference type="Gene3D" id="3.90.180.10">
    <property type="entry name" value="Medium-chain alcohol dehydrogenases, catalytic domain"/>
    <property type="match status" value="1"/>
</dbReference>
<dbReference type="AlphaFoldDB" id="A0A6A5BKI8"/>
<dbReference type="InterPro" id="IPR051397">
    <property type="entry name" value="Zn-ADH-like_protein"/>
</dbReference>
<dbReference type="SUPFAM" id="SSF50129">
    <property type="entry name" value="GroES-like"/>
    <property type="match status" value="1"/>
</dbReference>
<dbReference type="InterPro" id="IPR011032">
    <property type="entry name" value="GroES-like_sf"/>
</dbReference>
<dbReference type="Gene3D" id="3.40.50.720">
    <property type="entry name" value="NAD(P)-binding Rossmann-like Domain"/>
    <property type="match status" value="1"/>
</dbReference>
<dbReference type="GeneID" id="68113973"/>
<dbReference type="Pfam" id="PF08240">
    <property type="entry name" value="ADH_N"/>
    <property type="match status" value="1"/>
</dbReference>
<evidence type="ECO:0000259" key="1">
    <source>
        <dbReference type="SMART" id="SM00829"/>
    </source>
</evidence>
<proteinExistence type="predicted"/>
<feature type="domain" description="Enoyl reductase (ER)" evidence="1">
    <location>
        <begin position="12"/>
        <end position="328"/>
    </location>
</feature>
<dbReference type="InterPro" id="IPR013149">
    <property type="entry name" value="ADH-like_C"/>
</dbReference>
<dbReference type="OrthoDB" id="9992527at2759"/>
<dbReference type="PANTHER" id="PTHR43677:SF11">
    <property type="entry name" value="ZINC-CONTAINING ALCOHOL DEHYDROGENASE"/>
    <property type="match status" value="1"/>
</dbReference>
<dbReference type="RefSeq" id="XP_044558858.1">
    <property type="nucleotide sequence ID" value="XM_044710424.1"/>
</dbReference>
<dbReference type="OMA" id="DYLWGHS"/>
<keyword evidence="3" id="KW-1185">Reference proteome</keyword>
<dbReference type="SMART" id="SM00829">
    <property type="entry name" value="PKS_ER"/>
    <property type="match status" value="1"/>
</dbReference>
<organism evidence="2 3">
    <name type="scientific">Naegleria fowleri</name>
    <name type="common">Brain eating amoeba</name>
    <dbReference type="NCBI Taxonomy" id="5763"/>
    <lineage>
        <taxon>Eukaryota</taxon>
        <taxon>Discoba</taxon>
        <taxon>Heterolobosea</taxon>
        <taxon>Tetramitia</taxon>
        <taxon>Eutetramitia</taxon>
        <taxon>Vahlkampfiidae</taxon>
        <taxon>Naegleria</taxon>
    </lineage>
</organism>
<protein>
    <recommendedName>
        <fullName evidence="1">Enoyl reductase (ER) domain-containing protein</fullName>
    </recommendedName>
</protein>
<gene>
    <name evidence="2" type="ORF">FDP41_006755</name>
</gene>
<name>A0A6A5BKI8_NAEFO</name>
<dbReference type="GO" id="GO:0016491">
    <property type="term" value="F:oxidoreductase activity"/>
    <property type="evidence" value="ECO:0007669"/>
    <property type="project" value="InterPro"/>
</dbReference>